<feature type="transmembrane region" description="Helical" evidence="1">
    <location>
        <begin position="12"/>
        <end position="33"/>
    </location>
</feature>
<evidence type="ECO:0000256" key="1">
    <source>
        <dbReference type="SAM" id="Phobius"/>
    </source>
</evidence>
<dbReference type="Proteomes" id="UP001652624">
    <property type="component" value="Chromosome 19"/>
</dbReference>
<name>A0ABM3WDT1_ERIEU</name>
<keyword evidence="2" id="KW-1185">Reference proteome</keyword>
<dbReference type="PANTHER" id="PTHR38491">
    <property type="entry name" value="REGULATOR OF HEMOGLOBINIZATION AND ERYTHROID CELL EXPANSION PROTEIN"/>
    <property type="match status" value="1"/>
</dbReference>
<dbReference type="PANTHER" id="PTHR38491:SF1">
    <property type="entry name" value="REGULATOR OF HEMOGLOBINIZATION AND ERYTHROID CELL EXPANSION PROTEIN"/>
    <property type="match status" value="1"/>
</dbReference>
<dbReference type="RefSeq" id="XP_060034725.1">
    <property type="nucleotide sequence ID" value="XM_060178742.1"/>
</dbReference>
<evidence type="ECO:0000313" key="3">
    <source>
        <dbReference type="RefSeq" id="XP_060034725.1"/>
    </source>
</evidence>
<keyword evidence="1" id="KW-0812">Transmembrane</keyword>
<accession>A0ABM3WDT1</accession>
<keyword evidence="1" id="KW-0472">Membrane</keyword>
<organism evidence="2 3">
    <name type="scientific">Erinaceus europaeus</name>
    <name type="common">Western European hedgehog</name>
    <dbReference type="NCBI Taxonomy" id="9365"/>
    <lineage>
        <taxon>Eukaryota</taxon>
        <taxon>Metazoa</taxon>
        <taxon>Chordata</taxon>
        <taxon>Craniata</taxon>
        <taxon>Vertebrata</taxon>
        <taxon>Euteleostomi</taxon>
        <taxon>Mammalia</taxon>
        <taxon>Eutheria</taxon>
        <taxon>Laurasiatheria</taxon>
        <taxon>Eulipotyphla</taxon>
        <taxon>Erinaceidae</taxon>
        <taxon>Erinaceinae</taxon>
        <taxon>Erinaceus</taxon>
    </lineage>
</organism>
<dbReference type="Pfam" id="PF15763">
    <property type="entry name" value="DUF4692"/>
    <property type="match status" value="1"/>
</dbReference>
<gene>
    <name evidence="3" type="primary">RHEX</name>
</gene>
<dbReference type="GeneID" id="103113590"/>
<keyword evidence="1" id="KW-1133">Transmembrane helix</keyword>
<protein>
    <submittedName>
        <fullName evidence="3">Regulator of hemoglobinization and erythroid cell expansion protein isoform X2</fullName>
    </submittedName>
</protein>
<dbReference type="InterPro" id="IPR031517">
    <property type="entry name" value="RHEX-like"/>
</dbReference>
<proteinExistence type="predicted"/>
<sequence>MLSEGMKLWHGLVIAAVSLCLQAFLLAAINYLLSRYMDDSDTSSGSSDSSPPTCQAIKHVTYTEVVFSDLGELENESSLDYENIMENTDYVNASPKIHKSNFWTSVNPSVSKPVEYTQVAM</sequence>
<evidence type="ECO:0000313" key="2">
    <source>
        <dbReference type="Proteomes" id="UP001652624"/>
    </source>
</evidence>
<reference evidence="3" key="1">
    <citation type="submission" date="2025-08" db="UniProtKB">
        <authorList>
            <consortium name="RefSeq"/>
        </authorList>
    </citation>
    <scope>IDENTIFICATION</scope>
</reference>